<evidence type="ECO:0000313" key="2">
    <source>
        <dbReference type="EMBL" id="EFA09031.1"/>
    </source>
</evidence>
<dbReference type="InParanoid" id="D6WZ03"/>
<dbReference type="OrthoDB" id="7731029at2759"/>
<dbReference type="PhylomeDB" id="D6WZ03"/>
<dbReference type="HOGENOM" id="CLU_2200282_0_0_1"/>
<dbReference type="EMBL" id="KQ971363">
    <property type="protein sequence ID" value="EFA09031.1"/>
    <property type="molecule type" value="Genomic_DNA"/>
</dbReference>
<dbReference type="KEGG" id="tca:103314155"/>
<evidence type="ECO:0000313" key="3">
    <source>
        <dbReference type="Proteomes" id="UP000007266"/>
    </source>
</evidence>
<gene>
    <name evidence="2" type="primary">AUGUSTUS-3.0.2_06744</name>
    <name evidence="2" type="ORF">TcasGA2_TC006744</name>
</gene>
<accession>D6WZ03</accession>
<feature type="coiled-coil region" evidence="1">
    <location>
        <begin position="3"/>
        <end position="33"/>
    </location>
</feature>
<name>D6WZ03_TRICA</name>
<proteinExistence type="predicted"/>
<sequence length="108" mass="12892">MPLVEIEEILNKYKQEEEKVETLFQDIEKREEQKSGNEDVKKQKFLSLNEVKERNKNILKDLETVKGSLRSKAIFSPTEMQWEDICKRYQDEPSLVVTTWRCNLPIFV</sequence>
<reference evidence="2 3" key="2">
    <citation type="journal article" date="2010" name="Nucleic Acids Res.">
        <title>BeetleBase in 2010: revisions to provide comprehensive genomic information for Tribolium castaneum.</title>
        <authorList>
            <person name="Kim H.S."/>
            <person name="Murphy T."/>
            <person name="Xia J."/>
            <person name="Caragea D."/>
            <person name="Park Y."/>
            <person name="Beeman R.W."/>
            <person name="Lorenzen M.D."/>
            <person name="Butcher S."/>
            <person name="Manak J.R."/>
            <person name="Brown S.J."/>
        </authorList>
    </citation>
    <scope>GENOME REANNOTATION</scope>
    <source>
        <strain evidence="2 3">Georgia GA2</strain>
    </source>
</reference>
<organism evidence="2 3">
    <name type="scientific">Tribolium castaneum</name>
    <name type="common">Red flour beetle</name>
    <dbReference type="NCBI Taxonomy" id="7070"/>
    <lineage>
        <taxon>Eukaryota</taxon>
        <taxon>Metazoa</taxon>
        <taxon>Ecdysozoa</taxon>
        <taxon>Arthropoda</taxon>
        <taxon>Hexapoda</taxon>
        <taxon>Insecta</taxon>
        <taxon>Pterygota</taxon>
        <taxon>Neoptera</taxon>
        <taxon>Endopterygota</taxon>
        <taxon>Coleoptera</taxon>
        <taxon>Polyphaga</taxon>
        <taxon>Cucujiformia</taxon>
        <taxon>Tenebrionidae</taxon>
        <taxon>Tenebrionidae incertae sedis</taxon>
        <taxon>Tribolium</taxon>
    </lineage>
</organism>
<keyword evidence="1" id="KW-0175">Coiled coil</keyword>
<dbReference type="Proteomes" id="UP000007266">
    <property type="component" value="Linkage group 8"/>
</dbReference>
<keyword evidence="3" id="KW-1185">Reference proteome</keyword>
<reference evidence="2 3" key="1">
    <citation type="journal article" date="2008" name="Nature">
        <title>The genome of the model beetle and pest Tribolium castaneum.</title>
        <authorList>
            <consortium name="Tribolium Genome Sequencing Consortium"/>
            <person name="Richards S."/>
            <person name="Gibbs R.A."/>
            <person name="Weinstock G.M."/>
            <person name="Brown S.J."/>
            <person name="Denell R."/>
            <person name="Beeman R.W."/>
            <person name="Gibbs R."/>
            <person name="Beeman R.W."/>
            <person name="Brown S.J."/>
            <person name="Bucher G."/>
            <person name="Friedrich M."/>
            <person name="Grimmelikhuijzen C.J."/>
            <person name="Klingler M."/>
            <person name="Lorenzen M."/>
            <person name="Richards S."/>
            <person name="Roth S."/>
            <person name="Schroder R."/>
            <person name="Tautz D."/>
            <person name="Zdobnov E.M."/>
            <person name="Muzny D."/>
            <person name="Gibbs R.A."/>
            <person name="Weinstock G.M."/>
            <person name="Attaway T."/>
            <person name="Bell S."/>
            <person name="Buhay C.J."/>
            <person name="Chandrabose M.N."/>
            <person name="Chavez D."/>
            <person name="Clerk-Blankenburg K.P."/>
            <person name="Cree A."/>
            <person name="Dao M."/>
            <person name="Davis C."/>
            <person name="Chacko J."/>
            <person name="Dinh H."/>
            <person name="Dugan-Rocha S."/>
            <person name="Fowler G."/>
            <person name="Garner T.T."/>
            <person name="Garnes J."/>
            <person name="Gnirke A."/>
            <person name="Hawes A."/>
            <person name="Hernandez J."/>
            <person name="Hines S."/>
            <person name="Holder M."/>
            <person name="Hume J."/>
            <person name="Jhangiani S.N."/>
            <person name="Joshi V."/>
            <person name="Khan Z.M."/>
            <person name="Jackson L."/>
            <person name="Kovar C."/>
            <person name="Kowis A."/>
            <person name="Lee S."/>
            <person name="Lewis L.R."/>
            <person name="Margolis J."/>
            <person name="Morgan M."/>
            <person name="Nazareth L.V."/>
            <person name="Nguyen N."/>
            <person name="Okwuonu G."/>
            <person name="Parker D."/>
            <person name="Richards S."/>
            <person name="Ruiz S.J."/>
            <person name="Santibanez J."/>
            <person name="Savard J."/>
            <person name="Scherer S.E."/>
            <person name="Schneider B."/>
            <person name="Sodergren E."/>
            <person name="Tautz D."/>
            <person name="Vattahil S."/>
            <person name="Villasana D."/>
            <person name="White C.S."/>
            <person name="Wright R."/>
            <person name="Park Y."/>
            <person name="Beeman R.W."/>
            <person name="Lord J."/>
            <person name="Oppert B."/>
            <person name="Lorenzen M."/>
            <person name="Brown S."/>
            <person name="Wang L."/>
            <person name="Savard J."/>
            <person name="Tautz D."/>
            <person name="Richards S."/>
            <person name="Weinstock G."/>
            <person name="Gibbs R.A."/>
            <person name="Liu Y."/>
            <person name="Worley K."/>
            <person name="Weinstock G."/>
            <person name="Elsik C.G."/>
            <person name="Reese J.T."/>
            <person name="Elhaik E."/>
            <person name="Landan G."/>
            <person name="Graur D."/>
            <person name="Arensburger P."/>
            <person name="Atkinson P."/>
            <person name="Beeman R.W."/>
            <person name="Beidler J."/>
            <person name="Brown S.J."/>
            <person name="Demuth J.P."/>
            <person name="Drury D.W."/>
            <person name="Du Y.Z."/>
            <person name="Fujiwara H."/>
            <person name="Lorenzen M."/>
            <person name="Maselli V."/>
            <person name="Osanai M."/>
            <person name="Park Y."/>
            <person name="Robertson H.M."/>
            <person name="Tu Z."/>
            <person name="Wang J.J."/>
            <person name="Wang S."/>
            <person name="Richards S."/>
            <person name="Song H."/>
            <person name="Zhang L."/>
            <person name="Sodergren E."/>
            <person name="Werner D."/>
            <person name="Stanke M."/>
            <person name="Morgenstern B."/>
            <person name="Solovyev V."/>
            <person name="Kosarev P."/>
            <person name="Brown G."/>
            <person name="Chen H.C."/>
            <person name="Ermolaeva O."/>
            <person name="Hlavina W."/>
            <person name="Kapustin Y."/>
            <person name="Kiryutin B."/>
            <person name="Kitts P."/>
            <person name="Maglott D."/>
            <person name="Pruitt K."/>
            <person name="Sapojnikov V."/>
            <person name="Souvorov A."/>
            <person name="Mackey A.J."/>
            <person name="Waterhouse R.M."/>
            <person name="Wyder S."/>
            <person name="Zdobnov E.M."/>
            <person name="Zdobnov E.M."/>
            <person name="Wyder S."/>
            <person name="Kriventseva E.V."/>
            <person name="Kadowaki T."/>
            <person name="Bork P."/>
            <person name="Aranda M."/>
            <person name="Bao R."/>
            <person name="Beermann A."/>
            <person name="Berns N."/>
            <person name="Bolognesi R."/>
            <person name="Bonneton F."/>
            <person name="Bopp D."/>
            <person name="Brown S.J."/>
            <person name="Bucher G."/>
            <person name="Butts T."/>
            <person name="Chaumot A."/>
            <person name="Denell R.E."/>
            <person name="Ferrier D.E."/>
            <person name="Friedrich M."/>
            <person name="Gordon C.M."/>
            <person name="Jindra M."/>
            <person name="Klingler M."/>
            <person name="Lan Q."/>
            <person name="Lattorff H.M."/>
            <person name="Laudet V."/>
            <person name="von Levetsow C."/>
            <person name="Liu Z."/>
            <person name="Lutz R."/>
            <person name="Lynch J.A."/>
            <person name="da Fonseca R.N."/>
            <person name="Posnien N."/>
            <person name="Reuter R."/>
            <person name="Roth S."/>
            <person name="Savard J."/>
            <person name="Schinko J.B."/>
            <person name="Schmitt C."/>
            <person name="Schoppmeier M."/>
            <person name="Schroder R."/>
            <person name="Shippy T.D."/>
            <person name="Simonnet F."/>
            <person name="Marques-Souza H."/>
            <person name="Tautz D."/>
            <person name="Tomoyasu Y."/>
            <person name="Trauner J."/>
            <person name="Van der Zee M."/>
            <person name="Vervoort M."/>
            <person name="Wittkopp N."/>
            <person name="Wimmer E.A."/>
            <person name="Yang X."/>
            <person name="Jones A.K."/>
            <person name="Sattelle D.B."/>
            <person name="Ebert P.R."/>
            <person name="Nelson D."/>
            <person name="Scott J.G."/>
            <person name="Beeman R.W."/>
            <person name="Muthukrishnan S."/>
            <person name="Kramer K.J."/>
            <person name="Arakane Y."/>
            <person name="Beeman R.W."/>
            <person name="Zhu Q."/>
            <person name="Hogenkamp D."/>
            <person name="Dixit R."/>
            <person name="Oppert B."/>
            <person name="Jiang H."/>
            <person name="Zou Z."/>
            <person name="Marshall J."/>
            <person name="Elpidina E."/>
            <person name="Vinokurov K."/>
            <person name="Oppert C."/>
            <person name="Zou Z."/>
            <person name="Evans J."/>
            <person name="Lu Z."/>
            <person name="Zhao P."/>
            <person name="Sumathipala N."/>
            <person name="Altincicek B."/>
            <person name="Vilcinskas A."/>
            <person name="Williams M."/>
            <person name="Hultmark D."/>
            <person name="Hetru C."/>
            <person name="Jiang H."/>
            <person name="Grimmelikhuijzen C.J."/>
            <person name="Hauser F."/>
            <person name="Cazzamali G."/>
            <person name="Williamson M."/>
            <person name="Park Y."/>
            <person name="Li B."/>
            <person name="Tanaka Y."/>
            <person name="Predel R."/>
            <person name="Neupert S."/>
            <person name="Schachtner J."/>
            <person name="Verleyen P."/>
            <person name="Raible F."/>
            <person name="Bork P."/>
            <person name="Friedrich M."/>
            <person name="Walden K.K."/>
            <person name="Robertson H.M."/>
            <person name="Angeli S."/>
            <person name="Foret S."/>
            <person name="Bucher G."/>
            <person name="Schuetz S."/>
            <person name="Maleszka R."/>
            <person name="Wimmer E.A."/>
            <person name="Beeman R.W."/>
            <person name="Lorenzen M."/>
            <person name="Tomoyasu Y."/>
            <person name="Miller S.C."/>
            <person name="Grossmann D."/>
            <person name="Bucher G."/>
        </authorList>
    </citation>
    <scope>NUCLEOTIDE SEQUENCE [LARGE SCALE GENOMIC DNA]</scope>
    <source>
        <strain evidence="2 3">Georgia GA2</strain>
    </source>
</reference>
<protein>
    <submittedName>
        <fullName evidence="2">Uncharacterized protein</fullName>
    </submittedName>
</protein>
<dbReference type="AlphaFoldDB" id="D6WZ03"/>
<evidence type="ECO:0000256" key="1">
    <source>
        <dbReference type="SAM" id="Coils"/>
    </source>
</evidence>